<keyword evidence="5" id="KW-1185">Reference proteome</keyword>
<dbReference type="VEuPathDB" id="FungiDB:jhhlp_006498"/>
<dbReference type="GO" id="GO:0006281">
    <property type="term" value="P:DNA repair"/>
    <property type="evidence" value="ECO:0007669"/>
    <property type="project" value="InterPro"/>
</dbReference>
<evidence type="ECO:0000256" key="3">
    <source>
        <dbReference type="SAM" id="MobiDB-lite"/>
    </source>
</evidence>
<accession>A0A2N3N622</accession>
<keyword evidence="2" id="KW-0539">Nucleus</keyword>
<evidence type="ECO:0000256" key="2">
    <source>
        <dbReference type="ARBA" id="ARBA00023242"/>
    </source>
</evidence>
<evidence type="ECO:0000313" key="4">
    <source>
        <dbReference type="EMBL" id="PKS07890.1"/>
    </source>
</evidence>
<dbReference type="PANTHER" id="PTHR15074:SF0">
    <property type="entry name" value="METHYL-CPG-BINDING DOMAIN PROTEIN 4-LIKE PROTEIN"/>
    <property type="match status" value="1"/>
</dbReference>
<feature type="compositionally biased region" description="Low complexity" evidence="3">
    <location>
        <begin position="149"/>
        <end position="167"/>
    </location>
</feature>
<feature type="compositionally biased region" description="Polar residues" evidence="3">
    <location>
        <begin position="133"/>
        <end position="145"/>
    </location>
</feature>
<sequence length="402" mass="44004">MDHAQGQAYDPTRPWAVTDALLGILARSLLKSSYPGAVAISGPNQTPAAHPQHQQTWQQPTPRKAAVVTSQFWSHPPPSMNGVPSSIPATSAAVSVPTSAAPPMVTSADYSSNQHLLARASPPFHGAPDHGTYPSSTQHPTNNGQHRAGNSTNNPTNTNSNHGSNSGIHTPGHHHDDVSPMMIDPNLTAWHGDDEEQEHEQESFLHQYSEMGGDYTAVPANMIDPNLALLHDHEDYRHGRQDEDEGGHMDDLDGGHFGINFHQGRLRQRRSSPSPYFAERNTKLTQSQPTCPQPRRGTVSCIPYPPLTATSFGLIQEQLAHDPFRLLIAVTFLVKTKGIAPIPAFHQAMRRFPTPEMLADKNNANELIGMIRHLGLSTVRAAAIQRYAEQWIRQPPPKAGVR</sequence>
<dbReference type="STRING" id="41688.A0A2N3N622"/>
<comment type="caution">
    <text evidence="4">The sequence shown here is derived from an EMBL/GenBank/DDBJ whole genome shotgun (WGS) entry which is preliminary data.</text>
</comment>
<dbReference type="GO" id="GO:0003824">
    <property type="term" value="F:catalytic activity"/>
    <property type="evidence" value="ECO:0007669"/>
    <property type="project" value="InterPro"/>
</dbReference>
<dbReference type="GO" id="GO:0003677">
    <property type="term" value="F:DNA binding"/>
    <property type="evidence" value="ECO:0007669"/>
    <property type="project" value="InterPro"/>
</dbReference>
<dbReference type="InterPro" id="IPR045138">
    <property type="entry name" value="MeCP2/MBD4"/>
</dbReference>
<dbReference type="PANTHER" id="PTHR15074">
    <property type="entry name" value="METHYL-CPG-BINDING PROTEIN"/>
    <property type="match status" value="1"/>
</dbReference>
<name>A0A2N3N622_9PEZI</name>
<reference evidence="4 5" key="1">
    <citation type="journal article" date="2017" name="G3 (Bethesda)">
        <title>First Draft Genome Sequence of the Pathogenic Fungus Lomentospora prolificans (Formerly Scedosporium prolificans).</title>
        <authorList>
            <person name="Luo R."/>
            <person name="Zimin A."/>
            <person name="Workman R."/>
            <person name="Fan Y."/>
            <person name="Pertea G."/>
            <person name="Grossman N."/>
            <person name="Wear M.P."/>
            <person name="Jia B."/>
            <person name="Miller H."/>
            <person name="Casadevall A."/>
            <person name="Timp W."/>
            <person name="Zhang S.X."/>
            <person name="Salzberg S.L."/>
        </authorList>
    </citation>
    <scope>NUCLEOTIDE SEQUENCE [LARGE SCALE GENOMIC DNA]</scope>
    <source>
        <strain evidence="4 5">JHH-5317</strain>
    </source>
</reference>
<comment type="subcellular location">
    <subcellularLocation>
        <location evidence="1">Nucleus</location>
    </subcellularLocation>
</comment>
<dbReference type="EMBL" id="NLAX01000701">
    <property type="protein sequence ID" value="PKS07890.1"/>
    <property type="molecule type" value="Genomic_DNA"/>
</dbReference>
<evidence type="ECO:0000313" key="5">
    <source>
        <dbReference type="Proteomes" id="UP000233524"/>
    </source>
</evidence>
<dbReference type="Proteomes" id="UP000233524">
    <property type="component" value="Unassembled WGS sequence"/>
</dbReference>
<feature type="compositionally biased region" description="Basic and acidic residues" evidence="3">
    <location>
        <begin position="237"/>
        <end position="254"/>
    </location>
</feature>
<dbReference type="Gene3D" id="1.10.340.30">
    <property type="entry name" value="Hypothetical protein, domain 2"/>
    <property type="match status" value="1"/>
</dbReference>
<organism evidence="4 5">
    <name type="scientific">Lomentospora prolificans</name>
    <dbReference type="NCBI Taxonomy" id="41688"/>
    <lineage>
        <taxon>Eukaryota</taxon>
        <taxon>Fungi</taxon>
        <taxon>Dikarya</taxon>
        <taxon>Ascomycota</taxon>
        <taxon>Pezizomycotina</taxon>
        <taxon>Sordariomycetes</taxon>
        <taxon>Hypocreomycetidae</taxon>
        <taxon>Microascales</taxon>
        <taxon>Microascaceae</taxon>
        <taxon>Lomentospora</taxon>
    </lineage>
</organism>
<feature type="region of interest" description="Disordered" evidence="3">
    <location>
        <begin position="237"/>
        <end position="259"/>
    </location>
</feature>
<gene>
    <name evidence="4" type="ORF">jhhlp_006498</name>
</gene>
<dbReference type="SUPFAM" id="SSF48150">
    <property type="entry name" value="DNA-glycosylase"/>
    <property type="match status" value="1"/>
</dbReference>
<protein>
    <recommendedName>
        <fullName evidence="6">HhH-GPD domain-containing protein</fullName>
    </recommendedName>
</protein>
<proteinExistence type="predicted"/>
<dbReference type="AlphaFoldDB" id="A0A2N3N622"/>
<dbReference type="GO" id="GO:0005634">
    <property type="term" value="C:nucleus"/>
    <property type="evidence" value="ECO:0007669"/>
    <property type="project" value="UniProtKB-SubCell"/>
</dbReference>
<feature type="region of interest" description="Disordered" evidence="3">
    <location>
        <begin position="119"/>
        <end position="179"/>
    </location>
</feature>
<evidence type="ECO:0000256" key="1">
    <source>
        <dbReference type="ARBA" id="ARBA00004123"/>
    </source>
</evidence>
<dbReference type="InterPro" id="IPR011257">
    <property type="entry name" value="DNA_glycosylase"/>
</dbReference>
<evidence type="ECO:0008006" key="6">
    <source>
        <dbReference type="Google" id="ProtNLM"/>
    </source>
</evidence>
<dbReference type="InParanoid" id="A0A2N3N622"/>
<dbReference type="OrthoDB" id="10265068at2759"/>